<proteinExistence type="predicted"/>
<comment type="caution">
    <text evidence="1">The sequence shown here is derived from an EMBL/GenBank/DDBJ whole genome shotgun (WGS) entry which is preliminary data.</text>
</comment>
<dbReference type="EMBL" id="CBSW010000034">
    <property type="protein sequence ID" value="CDG95417.1"/>
    <property type="molecule type" value="Genomic_DNA"/>
</dbReference>
<dbReference type="Proteomes" id="UP000028511">
    <property type="component" value="Unassembled WGS sequence"/>
</dbReference>
<name>A0A077NAZ2_XENBV</name>
<evidence type="ECO:0000313" key="2">
    <source>
        <dbReference type="Proteomes" id="UP000028511"/>
    </source>
</evidence>
<dbReference type="HOGENOM" id="CLU_2756901_0_0_6"/>
<reference evidence="1" key="1">
    <citation type="submission" date="2013-07" db="EMBL/GenBank/DDBJ databases">
        <title>Sub-species coevolution in mutualistic symbiosis.</title>
        <authorList>
            <person name="Murfin K."/>
            <person name="Klassen J."/>
            <person name="Lee M."/>
            <person name="Forst S."/>
            <person name="Stock P."/>
            <person name="Goodrich-Blair H."/>
        </authorList>
    </citation>
    <scope>NUCLEOTIDE SEQUENCE [LARGE SCALE GENOMIC DNA]</scope>
    <source>
        <strain evidence="1">Puntauvense</strain>
    </source>
</reference>
<accession>A0A077NAZ2</accession>
<gene>
    <name evidence="1" type="ORF">XBP1_1290003</name>
</gene>
<sequence length="70" mass="8295">MIAWHVTICHDSTLIDGAFGKYKLLTSFIYRVTEIYSGAGAKKYFDFYYCLLHFWHKLCNFLYIPSVIFI</sequence>
<evidence type="ECO:0000313" key="1">
    <source>
        <dbReference type="EMBL" id="CDG95417.1"/>
    </source>
</evidence>
<protein>
    <submittedName>
        <fullName evidence="1">Uncharacterized protein</fullName>
    </submittedName>
</protein>
<organism evidence="1 2">
    <name type="scientific">Xenorhabdus bovienii str. puntauvense</name>
    <dbReference type="NCBI Taxonomy" id="1398201"/>
    <lineage>
        <taxon>Bacteria</taxon>
        <taxon>Pseudomonadati</taxon>
        <taxon>Pseudomonadota</taxon>
        <taxon>Gammaproteobacteria</taxon>
        <taxon>Enterobacterales</taxon>
        <taxon>Morganellaceae</taxon>
        <taxon>Xenorhabdus</taxon>
    </lineage>
</organism>
<dbReference type="AlphaFoldDB" id="A0A077NAZ2"/>